<evidence type="ECO:0000256" key="2">
    <source>
        <dbReference type="ARBA" id="ARBA00023136"/>
    </source>
</evidence>
<keyword evidence="6" id="KW-1185">Reference proteome</keyword>
<evidence type="ECO:0000256" key="3">
    <source>
        <dbReference type="SAM" id="MobiDB-lite"/>
    </source>
</evidence>
<comment type="subcellular location">
    <subcellularLocation>
        <location evidence="1">Membrane</location>
    </subcellularLocation>
</comment>
<dbReference type="InterPro" id="IPR044839">
    <property type="entry name" value="NDR1-like"/>
</dbReference>
<keyword evidence="4" id="KW-0812">Transmembrane</keyword>
<dbReference type="AlphaFoldDB" id="A0ABD1NKU6"/>
<sequence length="243" mass="27312">MPPNRDPPPHEPHHEQPRKGRKLLSTHHSSNTNPLIWLLAILCTVIAIGVVIAGIVVFVGYVVIHPRIPVISITNAHLDLLSNDYAGLLQTQLTIIVLTQNGNAKAHATFSDVRFNLSYQGQAIAVLVADNIDVPKNSSKTLHYVVQSNSIPLTPEQMENIDWSWKRDVIGFDVKGSARTRWRIGPLGSVRFWCNLECQLKFHPSNGSYIKHSRCTSDNMDHYSFILQQEINELKRTVGKQDT</sequence>
<reference evidence="5 6" key="1">
    <citation type="submission" date="2024-08" db="EMBL/GenBank/DDBJ databases">
        <title>Insights into the chromosomal genome structure of Flemingia macrophylla.</title>
        <authorList>
            <person name="Ding Y."/>
            <person name="Zhao Y."/>
            <person name="Bi W."/>
            <person name="Wu M."/>
            <person name="Zhao G."/>
            <person name="Gong Y."/>
            <person name="Li W."/>
            <person name="Zhang P."/>
        </authorList>
    </citation>
    <scope>NUCLEOTIDE SEQUENCE [LARGE SCALE GENOMIC DNA]</scope>
    <source>
        <strain evidence="5">DYQJB</strain>
        <tissue evidence="5">Leaf</tissue>
    </source>
</reference>
<dbReference type="PANTHER" id="PTHR31234:SF66">
    <property type="entry name" value="LATE EMBRYOGENESIS ABUNDANT PROTEIN"/>
    <property type="match status" value="1"/>
</dbReference>
<dbReference type="GO" id="GO:0016020">
    <property type="term" value="C:membrane"/>
    <property type="evidence" value="ECO:0007669"/>
    <property type="project" value="UniProtKB-SubCell"/>
</dbReference>
<evidence type="ECO:0000313" key="5">
    <source>
        <dbReference type="EMBL" id="KAL2348762.1"/>
    </source>
</evidence>
<evidence type="ECO:0000256" key="1">
    <source>
        <dbReference type="ARBA" id="ARBA00004370"/>
    </source>
</evidence>
<evidence type="ECO:0000313" key="6">
    <source>
        <dbReference type="Proteomes" id="UP001603857"/>
    </source>
</evidence>
<dbReference type="Proteomes" id="UP001603857">
    <property type="component" value="Unassembled WGS sequence"/>
</dbReference>
<comment type="caution">
    <text evidence="5">The sequence shown here is derived from an EMBL/GenBank/DDBJ whole genome shotgun (WGS) entry which is preliminary data.</text>
</comment>
<proteinExistence type="predicted"/>
<evidence type="ECO:0008006" key="7">
    <source>
        <dbReference type="Google" id="ProtNLM"/>
    </source>
</evidence>
<dbReference type="PANTHER" id="PTHR31234">
    <property type="entry name" value="LATE EMBRYOGENESIS ABUNDANT (LEA) HYDROXYPROLINE-RICH GLYCOPROTEIN FAMILY"/>
    <property type="match status" value="1"/>
</dbReference>
<protein>
    <recommendedName>
        <fullName evidence="7">Late embryogenesis abundant protein LEA-2 subgroup domain-containing protein</fullName>
    </recommendedName>
</protein>
<organism evidence="5 6">
    <name type="scientific">Flemingia macrophylla</name>
    <dbReference type="NCBI Taxonomy" id="520843"/>
    <lineage>
        <taxon>Eukaryota</taxon>
        <taxon>Viridiplantae</taxon>
        <taxon>Streptophyta</taxon>
        <taxon>Embryophyta</taxon>
        <taxon>Tracheophyta</taxon>
        <taxon>Spermatophyta</taxon>
        <taxon>Magnoliopsida</taxon>
        <taxon>eudicotyledons</taxon>
        <taxon>Gunneridae</taxon>
        <taxon>Pentapetalae</taxon>
        <taxon>rosids</taxon>
        <taxon>fabids</taxon>
        <taxon>Fabales</taxon>
        <taxon>Fabaceae</taxon>
        <taxon>Papilionoideae</taxon>
        <taxon>50 kb inversion clade</taxon>
        <taxon>NPAAA clade</taxon>
        <taxon>indigoferoid/millettioid clade</taxon>
        <taxon>Phaseoleae</taxon>
        <taxon>Flemingia</taxon>
    </lineage>
</organism>
<name>A0ABD1NKU6_9FABA</name>
<feature type="compositionally biased region" description="Basic and acidic residues" evidence="3">
    <location>
        <begin position="7"/>
        <end position="18"/>
    </location>
</feature>
<keyword evidence="2 4" id="KW-0472">Membrane</keyword>
<evidence type="ECO:0000256" key="4">
    <source>
        <dbReference type="SAM" id="Phobius"/>
    </source>
</evidence>
<dbReference type="EMBL" id="JBGMDY010000001">
    <property type="protein sequence ID" value="KAL2348762.1"/>
    <property type="molecule type" value="Genomic_DNA"/>
</dbReference>
<gene>
    <name evidence="5" type="ORF">Fmac_002762</name>
</gene>
<keyword evidence="4" id="KW-1133">Transmembrane helix</keyword>
<accession>A0ABD1NKU6</accession>
<feature type="transmembrane region" description="Helical" evidence="4">
    <location>
        <begin position="35"/>
        <end position="64"/>
    </location>
</feature>
<feature type="region of interest" description="Disordered" evidence="3">
    <location>
        <begin position="1"/>
        <end position="26"/>
    </location>
</feature>